<gene>
    <name evidence="2" type="ORF">BSTOLATCC_MIC40840</name>
</gene>
<dbReference type="EMBL" id="CAJZBQ010000040">
    <property type="protein sequence ID" value="CAG9326413.1"/>
    <property type="molecule type" value="Genomic_DNA"/>
</dbReference>
<dbReference type="AlphaFoldDB" id="A0AAU9JKD8"/>
<protein>
    <recommendedName>
        <fullName evidence="4">Domain of unknown function with conserved HDNR motif domain-containing protein</fullName>
    </recommendedName>
</protein>
<sequence length="169" mass="19872">MSTLYRTQPFRTSHYSPDGRGRDSYIQTNNGGVFKGWSPNRLYEEQRTVKREFSPASPRLDAKPFKYRHDGTGRDTYVGCNHGGLFSSYFKHSFYNSLRSYYPKTHYEQKNIFIKSQNSWLRNKNKEASYQGEMSKRLSMPKPKTSKESFFPKNSLSIDTKKIMRATIY</sequence>
<feature type="compositionally biased region" description="Polar residues" evidence="1">
    <location>
        <begin position="1"/>
        <end position="15"/>
    </location>
</feature>
<keyword evidence="3" id="KW-1185">Reference proteome</keyword>
<organism evidence="2 3">
    <name type="scientific">Blepharisma stoltei</name>
    <dbReference type="NCBI Taxonomy" id="1481888"/>
    <lineage>
        <taxon>Eukaryota</taxon>
        <taxon>Sar</taxon>
        <taxon>Alveolata</taxon>
        <taxon>Ciliophora</taxon>
        <taxon>Postciliodesmatophora</taxon>
        <taxon>Heterotrichea</taxon>
        <taxon>Heterotrichida</taxon>
        <taxon>Blepharismidae</taxon>
        <taxon>Blepharisma</taxon>
    </lineage>
</organism>
<evidence type="ECO:0000313" key="2">
    <source>
        <dbReference type="EMBL" id="CAG9326413.1"/>
    </source>
</evidence>
<name>A0AAU9JKD8_9CILI</name>
<evidence type="ECO:0000313" key="3">
    <source>
        <dbReference type="Proteomes" id="UP001162131"/>
    </source>
</evidence>
<evidence type="ECO:0000256" key="1">
    <source>
        <dbReference type="SAM" id="MobiDB-lite"/>
    </source>
</evidence>
<evidence type="ECO:0008006" key="4">
    <source>
        <dbReference type="Google" id="ProtNLM"/>
    </source>
</evidence>
<accession>A0AAU9JKD8</accession>
<feature type="region of interest" description="Disordered" evidence="1">
    <location>
        <begin position="131"/>
        <end position="151"/>
    </location>
</feature>
<dbReference type="Proteomes" id="UP001162131">
    <property type="component" value="Unassembled WGS sequence"/>
</dbReference>
<proteinExistence type="predicted"/>
<comment type="caution">
    <text evidence="2">The sequence shown here is derived from an EMBL/GenBank/DDBJ whole genome shotgun (WGS) entry which is preliminary data.</text>
</comment>
<feature type="region of interest" description="Disordered" evidence="1">
    <location>
        <begin position="1"/>
        <end position="23"/>
    </location>
</feature>
<reference evidence="2" key="1">
    <citation type="submission" date="2021-09" db="EMBL/GenBank/DDBJ databases">
        <authorList>
            <consortium name="AG Swart"/>
            <person name="Singh M."/>
            <person name="Singh A."/>
            <person name="Seah K."/>
            <person name="Emmerich C."/>
        </authorList>
    </citation>
    <scope>NUCLEOTIDE SEQUENCE</scope>
    <source>
        <strain evidence="2">ATCC30299</strain>
    </source>
</reference>